<dbReference type="InterPro" id="IPR006504">
    <property type="entry name" value="Tscrpt_reg_Spx/MgsR"/>
</dbReference>
<dbReference type="PANTHER" id="PTHR30041">
    <property type="entry name" value="ARSENATE REDUCTASE"/>
    <property type="match status" value="1"/>
</dbReference>
<dbReference type="Pfam" id="PF03960">
    <property type="entry name" value="ArsC"/>
    <property type="match status" value="1"/>
</dbReference>
<dbReference type="PROSITE" id="PS51353">
    <property type="entry name" value="ARSC"/>
    <property type="match status" value="1"/>
</dbReference>
<dbReference type="InterPro" id="IPR036249">
    <property type="entry name" value="Thioredoxin-like_sf"/>
</dbReference>
<name>A0ABP8NNM2_9BACT</name>
<reference evidence="4" key="1">
    <citation type="journal article" date="2019" name="Int. J. Syst. Evol. Microbiol.">
        <title>The Global Catalogue of Microorganisms (GCM) 10K type strain sequencing project: providing services to taxonomists for standard genome sequencing and annotation.</title>
        <authorList>
            <consortium name="The Broad Institute Genomics Platform"/>
            <consortium name="The Broad Institute Genome Sequencing Center for Infectious Disease"/>
            <person name="Wu L."/>
            <person name="Ma J."/>
        </authorList>
    </citation>
    <scope>NUCLEOTIDE SEQUENCE [LARGE SCALE GENOMIC DNA]</scope>
    <source>
        <strain evidence="4">JCM 32105</strain>
    </source>
</reference>
<evidence type="ECO:0000313" key="4">
    <source>
        <dbReference type="Proteomes" id="UP001500067"/>
    </source>
</evidence>
<dbReference type="SUPFAM" id="SSF52833">
    <property type="entry name" value="Thioredoxin-like"/>
    <property type="match status" value="1"/>
</dbReference>
<proteinExistence type="inferred from homology"/>
<evidence type="ECO:0000256" key="2">
    <source>
        <dbReference type="PROSITE-ProRule" id="PRU01282"/>
    </source>
</evidence>
<gene>
    <name evidence="3" type="ORF">GCM10023093_26430</name>
</gene>
<accession>A0ABP8NNM2</accession>
<organism evidence="3 4">
    <name type="scientific">Nemorincola caseinilytica</name>
    <dbReference type="NCBI Taxonomy" id="2054315"/>
    <lineage>
        <taxon>Bacteria</taxon>
        <taxon>Pseudomonadati</taxon>
        <taxon>Bacteroidota</taxon>
        <taxon>Chitinophagia</taxon>
        <taxon>Chitinophagales</taxon>
        <taxon>Chitinophagaceae</taxon>
        <taxon>Nemorincola</taxon>
    </lineage>
</organism>
<protein>
    <submittedName>
        <fullName evidence="3">ArsC family reductase</fullName>
    </submittedName>
</protein>
<dbReference type="EMBL" id="BAABFA010000019">
    <property type="protein sequence ID" value="GAA4468579.1"/>
    <property type="molecule type" value="Genomic_DNA"/>
</dbReference>
<evidence type="ECO:0000313" key="3">
    <source>
        <dbReference type="EMBL" id="GAA4468579.1"/>
    </source>
</evidence>
<dbReference type="Gene3D" id="3.40.30.10">
    <property type="entry name" value="Glutaredoxin"/>
    <property type="match status" value="1"/>
</dbReference>
<sequence length="127" mass="14554">MAQVCYSIFAGMINIYGIKNCDVVQKALKWLDAHKVPYTFHNYKETGLDKALLEQWLKHIAVDKLVNTRSTTFRELGEEEKAGWNDKNKAIALMMQHTSVVKRPVWDLGNGNYLLGWDEQALTKALL</sequence>
<dbReference type="Proteomes" id="UP001500067">
    <property type="component" value="Unassembled WGS sequence"/>
</dbReference>
<dbReference type="PANTHER" id="PTHR30041:SF8">
    <property type="entry name" value="PROTEIN YFFB"/>
    <property type="match status" value="1"/>
</dbReference>
<dbReference type="NCBIfam" id="TIGR01617">
    <property type="entry name" value="arsC_related"/>
    <property type="match status" value="1"/>
</dbReference>
<comment type="caution">
    <text evidence="3">The sequence shown here is derived from an EMBL/GenBank/DDBJ whole genome shotgun (WGS) entry which is preliminary data.</text>
</comment>
<dbReference type="InterPro" id="IPR006660">
    <property type="entry name" value="Arsenate_reductase-like"/>
</dbReference>
<comment type="similarity">
    <text evidence="1 2">Belongs to the ArsC family.</text>
</comment>
<keyword evidence="4" id="KW-1185">Reference proteome</keyword>
<evidence type="ECO:0000256" key="1">
    <source>
        <dbReference type="ARBA" id="ARBA00007198"/>
    </source>
</evidence>